<dbReference type="InterPro" id="IPR007657">
    <property type="entry name" value="Glycosyltransferase_61"/>
</dbReference>
<dbReference type="EMBL" id="FN668647">
    <property type="protein sequence ID" value="CBK22143.2"/>
    <property type="molecule type" value="Genomic_DNA"/>
</dbReference>
<evidence type="ECO:0000256" key="2">
    <source>
        <dbReference type="ARBA" id="ARBA00022679"/>
    </source>
</evidence>
<dbReference type="PANTHER" id="PTHR20961">
    <property type="entry name" value="GLYCOSYLTRANSFERASE"/>
    <property type="match status" value="1"/>
</dbReference>
<organism evidence="6">
    <name type="scientific">Blastocystis hominis</name>
    <dbReference type="NCBI Taxonomy" id="12968"/>
    <lineage>
        <taxon>Eukaryota</taxon>
        <taxon>Sar</taxon>
        <taxon>Stramenopiles</taxon>
        <taxon>Bigyra</taxon>
        <taxon>Opalozoa</taxon>
        <taxon>Opalinata</taxon>
        <taxon>Blastocystidae</taxon>
        <taxon>Blastocystis</taxon>
    </lineage>
</organism>
<dbReference type="AlphaFoldDB" id="D8M254"/>
<keyword evidence="3" id="KW-0325">Glycoprotein</keyword>
<proteinExistence type="predicted"/>
<feature type="domain" description="Glycosyltransferase 61 catalytic" evidence="5">
    <location>
        <begin position="375"/>
        <end position="466"/>
    </location>
</feature>
<dbReference type="Pfam" id="PF04577">
    <property type="entry name" value="Glyco_transf_61"/>
    <property type="match status" value="1"/>
</dbReference>
<evidence type="ECO:0000313" key="7">
    <source>
        <dbReference type="Proteomes" id="UP000008312"/>
    </source>
</evidence>
<dbReference type="OrthoDB" id="1892506at2759"/>
<feature type="region of interest" description="Disordered" evidence="4">
    <location>
        <begin position="77"/>
        <end position="103"/>
    </location>
</feature>
<evidence type="ECO:0000313" key="6">
    <source>
        <dbReference type="EMBL" id="CBK22143.2"/>
    </source>
</evidence>
<dbReference type="GO" id="GO:0016757">
    <property type="term" value="F:glycosyltransferase activity"/>
    <property type="evidence" value="ECO:0007669"/>
    <property type="project" value="UniProtKB-KW"/>
</dbReference>
<keyword evidence="7" id="KW-1185">Reference proteome</keyword>
<gene>
    <name evidence="6" type="ORF">GSBLH_T00006402001</name>
</gene>
<name>D8M254_BLAHO</name>
<reference evidence="6" key="1">
    <citation type="submission" date="2010-02" db="EMBL/GenBank/DDBJ databases">
        <title>Sequencing and annotation of the Blastocystis hominis genome.</title>
        <authorList>
            <person name="Wincker P."/>
        </authorList>
    </citation>
    <scope>NUCLEOTIDE SEQUENCE</scope>
    <source>
        <strain evidence="6">Singapore isolate B</strain>
    </source>
</reference>
<protein>
    <recommendedName>
        <fullName evidence="5">Glycosyltransferase 61 catalytic domain-containing protein</fullName>
    </recommendedName>
</protein>
<dbReference type="Proteomes" id="UP000008312">
    <property type="component" value="Unassembled WGS sequence"/>
</dbReference>
<evidence type="ECO:0000256" key="3">
    <source>
        <dbReference type="ARBA" id="ARBA00023180"/>
    </source>
</evidence>
<evidence type="ECO:0000256" key="1">
    <source>
        <dbReference type="ARBA" id="ARBA00022676"/>
    </source>
</evidence>
<evidence type="ECO:0000256" key="4">
    <source>
        <dbReference type="SAM" id="MobiDB-lite"/>
    </source>
</evidence>
<feature type="compositionally biased region" description="Low complexity" evidence="4">
    <location>
        <begin position="86"/>
        <end position="99"/>
    </location>
</feature>
<keyword evidence="1" id="KW-0328">Glycosyltransferase</keyword>
<accession>D8M254</accession>
<keyword evidence="2" id="KW-0808">Transferase</keyword>
<sequence length="549" mass="63996">MRTRVFACCILVGIWFVLLFIKIKIIPKTAIISQNQKRYVISHVVPKYQETYKNLINSGMLDSSKFSFAKSSSKYGQADYQQTPDNNSSNTGSTNTRGETTAEKKEEKFYPFVSIEEIIRNGSVIRPELFPPPPVNSIRYEWGNTTCDTVKGTITSSAKDVLNRKLIIPAQLHQPPWATFEKKKRENFCLENNTNQLHIYTNNYTHYLYLNRSTPKLRIPHDVSNYRHALRVFVHYGDIPSNRTILENLYVIINRGWNNMYHHSETAIQLVRYAMYASNLPPVGAMNNLVLFPDIDWINHHTHDFKFHYRFGRNYFDLVLDTFRKELNGKDMMPHLFEKKEYRDAGSVVIIPIVTDMDKCFLDKKEANQIRMLAYKRYKPYLPTTSPSKLALRFVDRNTANRGIKNVEEIVELLKNQNGTEFTRQVSQQMSFAEQVISMFSIDILFSVHGAGLTSVVFMLPGSAVLEIFPPMFRKPYYMMVSRASGVVYRRISETRIINKSDYRNIQRMIDLTNKVFYLPPHLVTAKMEELIPIVWEKKYSRVTCWLVC</sequence>
<evidence type="ECO:0000259" key="5">
    <source>
        <dbReference type="Pfam" id="PF04577"/>
    </source>
</evidence>
<dbReference type="GeneID" id="24922527"/>
<dbReference type="InterPro" id="IPR049625">
    <property type="entry name" value="Glyco_transf_61_cat"/>
</dbReference>
<dbReference type="RefSeq" id="XP_012896191.1">
    <property type="nucleotide sequence ID" value="XM_013040737.1"/>
</dbReference>
<dbReference type="InParanoid" id="D8M254"/>